<dbReference type="Gene3D" id="3.40.30.110">
    <property type="match status" value="2"/>
</dbReference>
<sequence>MAEAGIIFYHYTRSPYARRVEWYLLLRGIPYSECLQPLLMPRPDLARLGIGYRRIPVLAIGRDVYLDTRLQLRKLEELPGVAAPTLGASSPEALAVERLLSLLTTDGGTTFAGITSLLPADMPLFQDEAFVKDRMDLLGFELEPEAMRRARPDAMREFAGVLELLETTLLADGRDWILGTPGPGLADIEAVWRLRWIVGIPGALPETHFSPRAYPKAYAWMGRFEAAVAAARARLGAPPRTLSGEEAAQAILASSAPWEEEEEHGDDIGVDADDHVVAAQGLARGDWVAVWPTDTGASGKDRGRLVGMDRDEVVFETEADGGAGRVRVHAPRHGFTVQKVDALAN</sequence>
<dbReference type="CDD" id="cd00570">
    <property type="entry name" value="GST_N_family"/>
    <property type="match status" value="1"/>
</dbReference>
<dbReference type="Pfam" id="PF25907">
    <property type="entry name" value="DUF7962"/>
    <property type="match status" value="1"/>
</dbReference>
<proteinExistence type="predicted"/>
<dbReference type="InterPro" id="IPR004045">
    <property type="entry name" value="Glutathione_S-Trfase_N"/>
</dbReference>
<reference evidence="3" key="1">
    <citation type="submission" date="2023-01" db="EMBL/GenBank/DDBJ databases">
        <title>The growth and conidiation of Purpureocillium lavendulum are regulated by nitrogen source and histone H3K14 acetylation.</title>
        <authorList>
            <person name="Tang P."/>
            <person name="Han J."/>
            <person name="Zhang C."/>
            <person name="Tang P."/>
            <person name="Qi F."/>
            <person name="Zhang K."/>
            <person name="Liang L."/>
        </authorList>
    </citation>
    <scope>NUCLEOTIDE SEQUENCE</scope>
    <source>
        <strain evidence="3">YMF1.00683</strain>
    </source>
</reference>
<dbReference type="SUPFAM" id="SSF52833">
    <property type="entry name" value="Thioredoxin-like"/>
    <property type="match status" value="1"/>
</dbReference>
<feature type="domain" description="GST N-terminal" evidence="1">
    <location>
        <begin position="9"/>
        <end position="79"/>
    </location>
</feature>
<dbReference type="Proteomes" id="UP001163105">
    <property type="component" value="Unassembled WGS sequence"/>
</dbReference>
<dbReference type="EMBL" id="JAQHRD010000005">
    <property type="protein sequence ID" value="KAJ6440388.1"/>
    <property type="molecule type" value="Genomic_DNA"/>
</dbReference>
<dbReference type="InterPro" id="IPR036249">
    <property type="entry name" value="Thioredoxin-like_sf"/>
</dbReference>
<dbReference type="InterPro" id="IPR036282">
    <property type="entry name" value="Glutathione-S-Trfase_C_sf"/>
</dbReference>
<dbReference type="Pfam" id="PF13417">
    <property type="entry name" value="GST_N_3"/>
    <property type="match status" value="1"/>
</dbReference>
<keyword evidence="4" id="KW-1185">Reference proteome</keyword>
<dbReference type="Gene3D" id="1.20.1050.10">
    <property type="match status" value="1"/>
</dbReference>
<organism evidence="3 4">
    <name type="scientific">Purpureocillium lavendulum</name>
    <dbReference type="NCBI Taxonomy" id="1247861"/>
    <lineage>
        <taxon>Eukaryota</taxon>
        <taxon>Fungi</taxon>
        <taxon>Dikarya</taxon>
        <taxon>Ascomycota</taxon>
        <taxon>Pezizomycotina</taxon>
        <taxon>Sordariomycetes</taxon>
        <taxon>Hypocreomycetidae</taxon>
        <taxon>Hypocreales</taxon>
        <taxon>Ophiocordycipitaceae</taxon>
        <taxon>Purpureocillium</taxon>
    </lineage>
</organism>
<evidence type="ECO:0000259" key="1">
    <source>
        <dbReference type="Pfam" id="PF13417"/>
    </source>
</evidence>
<dbReference type="InterPro" id="IPR058268">
    <property type="entry name" value="DUF7962"/>
</dbReference>
<dbReference type="AlphaFoldDB" id="A0AB34FN99"/>
<gene>
    <name evidence="3" type="ORF">O9K51_06178</name>
</gene>
<protein>
    <submittedName>
        <fullName evidence="3">Zinc knuckle transcription factor (CnjB)</fullName>
    </submittedName>
</protein>
<accession>A0AB34FN99</accession>
<name>A0AB34FN99_9HYPO</name>
<evidence type="ECO:0000313" key="3">
    <source>
        <dbReference type="EMBL" id="KAJ6440388.1"/>
    </source>
</evidence>
<dbReference type="SUPFAM" id="SSF47616">
    <property type="entry name" value="GST C-terminal domain-like"/>
    <property type="match status" value="1"/>
</dbReference>
<evidence type="ECO:0000259" key="2">
    <source>
        <dbReference type="Pfam" id="PF25907"/>
    </source>
</evidence>
<comment type="caution">
    <text evidence="3">The sequence shown here is derived from an EMBL/GenBank/DDBJ whole genome shotgun (WGS) entry which is preliminary data.</text>
</comment>
<feature type="domain" description="DUF7962" evidence="2">
    <location>
        <begin position="115"/>
        <end position="232"/>
    </location>
</feature>
<evidence type="ECO:0000313" key="4">
    <source>
        <dbReference type="Proteomes" id="UP001163105"/>
    </source>
</evidence>